<evidence type="ECO:0000256" key="4">
    <source>
        <dbReference type="SAM" id="SignalP"/>
    </source>
</evidence>
<dbReference type="GO" id="GO:0016788">
    <property type="term" value="F:hydrolase activity, acting on ester bonds"/>
    <property type="evidence" value="ECO:0007669"/>
    <property type="project" value="InterPro"/>
</dbReference>
<dbReference type="Proteomes" id="UP000091857">
    <property type="component" value="Chromosome 11"/>
</dbReference>
<dbReference type="SUPFAM" id="SSF52266">
    <property type="entry name" value="SGNH hydrolase"/>
    <property type="match status" value="1"/>
</dbReference>
<keyword evidence="2" id="KW-0378">Hydrolase</keyword>
<keyword evidence="4" id="KW-0732">Signal</keyword>
<dbReference type="InterPro" id="IPR036514">
    <property type="entry name" value="SGNH_hydro_sf"/>
</dbReference>
<dbReference type="InterPro" id="IPR051058">
    <property type="entry name" value="GDSL_Est/Lipase"/>
</dbReference>
<protein>
    <recommendedName>
        <fullName evidence="7">GDSL esterase/lipase</fullName>
    </recommendedName>
</protein>
<evidence type="ECO:0000313" key="6">
    <source>
        <dbReference type="Proteomes" id="UP000091857"/>
    </source>
</evidence>
<dbReference type="GO" id="GO:0016042">
    <property type="term" value="P:lipid catabolic process"/>
    <property type="evidence" value="ECO:0007669"/>
    <property type="project" value="UniProtKB-KW"/>
</dbReference>
<reference evidence="6" key="1">
    <citation type="journal article" date="2016" name="Nat. Biotechnol.">
        <title>Sequencing wild and cultivated cassava and related species reveals extensive interspecific hybridization and genetic diversity.</title>
        <authorList>
            <person name="Bredeson J.V."/>
            <person name="Lyons J.B."/>
            <person name="Prochnik S.E."/>
            <person name="Wu G.A."/>
            <person name="Ha C.M."/>
            <person name="Edsinger-Gonzales E."/>
            <person name="Grimwood J."/>
            <person name="Schmutz J."/>
            <person name="Rabbi I.Y."/>
            <person name="Egesi C."/>
            <person name="Nauluvula P."/>
            <person name="Lebot V."/>
            <person name="Ndunguru J."/>
            <person name="Mkamilo G."/>
            <person name="Bart R.S."/>
            <person name="Setter T.L."/>
            <person name="Gleadow R.M."/>
            <person name="Kulakow P."/>
            <person name="Ferguson M.E."/>
            <person name="Rounsley S."/>
            <person name="Rokhsar D.S."/>
        </authorList>
    </citation>
    <scope>NUCLEOTIDE SEQUENCE [LARGE SCALE GENOMIC DNA]</scope>
    <source>
        <strain evidence="6">cv. AM560-2</strain>
    </source>
</reference>
<dbReference type="OrthoDB" id="1600564at2759"/>
<evidence type="ECO:0000313" key="5">
    <source>
        <dbReference type="EMBL" id="OAY37421.1"/>
    </source>
</evidence>
<evidence type="ECO:0008006" key="7">
    <source>
        <dbReference type="Google" id="ProtNLM"/>
    </source>
</evidence>
<keyword evidence="3" id="KW-0442">Lipid degradation</keyword>
<evidence type="ECO:0000256" key="1">
    <source>
        <dbReference type="ARBA" id="ARBA00008668"/>
    </source>
</evidence>
<keyword evidence="6" id="KW-1185">Reference proteome</keyword>
<organism evidence="5 6">
    <name type="scientific">Manihot esculenta</name>
    <name type="common">Cassava</name>
    <name type="synonym">Jatropha manihot</name>
    <dbReference type="NCBI Taxonomy" id="3983"/>
    <lineage>
        <taxon>Eukaryota</taxon>
        <taxon>Viridiplantae</taxon>
        <taxon>Streptophyta</taxon>
        <taxon>Embryophyta</taxon>
        <taxon>Tracheophyta</taxon>
        <taxon>Spermatophyta</taxon>
        <taxon>Magnoliopsida</taxon>
        <taxon>eudicotyledons</taxon>
        <taxon>Gunneridae</taxon>
        <taxon>Pentapetalae</taxon>
        <taxon>rosids</taxon>
        <taxon>fabids</taxon>
        <taxon>Malpighiales</taxon>
        <taxon>Euphorbiaceae</taxon>
        <taxon>Crotonoideae</taxon>
        <taxon>Manihoteae</taxon>
        <taxon>Manihot</taxon>
    </lineage>
</organism>
<dbReference type="Pfam" id="PF00657">
    <property type="entry name" value="Lipase_GDSL"/>
    <property type="match status" value="1"/>
</dbReference>
<feature type="signal peptide" evidence="4">
    <location>
        <begin position="1"/>
        <end position="21"/>
    </location>
</feature>
<dbReference type="InterPro" id="IPR001087">
    <property type="entry name" value="GDSL"/>
</dbReference>
<dbReference type="AlphaFoldDB" id="A0A2C9V048"/>
<comment type="similarity">
    <text evidence="1">Belongs to the 'GDSL' lipolytic enzyme family.</text>
</comment>
<accession>A0A2C9V048</accession>
<dbReference type="PANTHER" id="PTHR45648:SF17">
    <property type="entry name" value="GDSL ESTERASE_LIPASE"/>
    <property type="match status" value="1"/>
</dbReference>
<name>A0A2C9V048_MANES</name>
<keyword evidence="3" id="KW-0443">Lipid metabolism</keyword>
<dbReference type="OMA" id="AYEMTIN"/>
<evidence type="ECO:0000256" key="2">
    <source>
        <dbReference type="ARBA" id="ARBA00022801"/>
    </source>
</evidence>
<proteinExistence type="inferred from homology"/>
<dbReference type="InterPro" id="IPR035669">
    <property type="entry name" value="SGNH_plant_lipase-like"/>
</dbReference>
<comment type="caution">
    <text evidence="5">The sequence shown here is derived from an EMBL/GenBank/DDBJ whole genome shotgun (WGS) entry which is preliminary data.</text>
</comment>
<dbReference type="Gramene" id="Manes.11G100500.1.v8.1">
    <property type="protein sequence ID" value="Manes.11G100500.1.v8.1.CDS"/>
    <property type="gene ID" value="Manes.11G100500.v8.1"/>
</dbReference>
<dbReference type="CDD" id="cd01837">
    <property type="entry name" value="SGNH_plant_lipase_like"/>
    <property type="match status" value="1"/>
</dbReference>
<sequence>MGKKIFLVVLCLATVVDLLLSANAEVPAVFILGDSTADVGANNFLPDSKDRADFPPYGIDFPHARPTGRFSNGLNSADFLAKLMGFKRSPLPFFYLVNNTKLIKRPSFRGVNFASAGSGLLNITGQTMNGKKNVFTMAEQVEQFSSIYSVLVAVKGQASAEAFLSKSLFFISTGSNDIFAYYLSKSTAPKQDFLATLGLLYDSYLRSLYKLGARKFGIISVPPIGCCPALRIQNTTGGCLEDLNTLATEFYSTINTLLIKLSTDYSDIKYSLGNAYEMTINVIDNPHPFGFENVANACCGDEKIPCSPNATFCSNRHEYLFWDLFHPTQAAARLAAITLYSGEPQFVSPINFKQLAEA</sequence>
<evidence type="ECO:0000256" key="3">
    <source>
        <dbReference type="ARBA" id="ARBA00022963"/>
    </source>
</evidence>
<dbReference type="EMBL" id="CM004397">
    <property type="protein sequence ID" value="OAY37421.1"/>
    <property type="molecule type" value="Genomic_DNA"/>
</dbReference>
<dbReference type="Gene3D" id="3.40.50.1110">
    <property type="entry name" value="SGNH hydrolase"/>
    <property type="match status" value="1"/>
</dbReference>
<dbReference type="PANTHER" id="PTHR45648">
    <property type="entry name" value="GDSL LIPASE/ACYLHYDROLASE FAMILY PROTEIN (AFU_ORTHOLOGUE AFUA_4G14700)"/>
    <property type="match status" value="1"/>
</dbReference>
<gene>
    <name evidence="5" type="ORF">MANES_11G100500v8</name>
</gene>
<feature type="chain" id="PRO_5012474491" description="GDSL esterase/lipase" evidence="4">
    <location>
        <begin position="22"/>
        <end position="358"/>
    </location>
</feature>